<dbReference type="Gramene" id="Os12t0565133-00">
    <property type="protein sequence ID" value="Os12t0565133-00"/>
    <property type="gene ID" value="Os12g0565133"/>
</dbReference>
<dbReference type="PaxDb" id="39947-A0A0P0YBI8"/>
<proteinExistence type="predicted"/>
<keyword evidence="2" id="KW-1185">Reference proteome</keyword>
<evidence type="ECO:0000313" key="2">
    <source>
        <dbReference type="Proteomes" id="UP000059680"/>
    </source>
</evidence>
<dbReference type="EMBL" id="AP014968">
    <property type="protein sequence ID" value="BAT17684.1"/>
    <property type="molecule type" value="Genomic_DNA"/>
</dbReference>
<gene>
    <name evidence="1" type="ordered locus">Os12g0565133</name>
    <name evidence="1" type="ORF">OSNPB_120565133</name>
</gene>
<dbReference type="InParanoid" id="A0A0P0YBI8"/>
<dbReference type="Proteomes" id="UP000059680">
    <property type="component" value="Chromosome 12"/>
</dbReference>
<reference evidence="2" key="1">
    <citation type="journal article" date="2005" name="Nature">
        <title>The map-based sequence of the rice genome.</title>
        <authorList>
            <consortium name="International rice genome sequencing project (IRGSP)"/>
            <person name="Matsumoto T."/>
            <person name="Wu J."/>
            <person name="Kanamori H."/>
            <person name="Katayose Y."/>
            <person name="Fujisawa M."/>
            <person name="Namiki N."/>
            <person name="Mizuno H."/>
            <person name="Yamamoto K."/>
            <person name="Antonio B.A."/>
            <person name="Baba T."/>
            <person name="Sakata K."/>
            <person name="Nagamura Y."/>
            <person name="Aoki H."/>
            <person name="Arikawa K."/>
            <person name="Arita K."/>
            <person name="Bito T."/>
            <person name="Chiden Y."/>
            <person name="Fujitsuka N."/>
            <person name="Fukunaka R."/>
            <person name="Hamada M."/>
            <person name="Harada C."/>
            <person name="Hayashi A."/>
            <person name="Hijishita S."/>
            <person name="Honda M."/>
            <person name="Hosokawa S."/>
            <person name="Ichikawa Y."/>
            <person name="Idonuma A."/>
            <person name="Iijima M."/>
            <person name="Ikeda M."/>
            <person name="Ikeno M."/>
            <person name="Ito K."/>
            <person name="Ito S."/>
            <person name="Ito T."/>
            <person name="Ito Y."/>
            <person name="Ito Y."/>
            <person name="Iwabuchi A."/>
            <person name="Kamiya K."/>
            <person name="Karasawa W."/>
            <person name="Kurita K."/>
            <person name="Katagiri S."/>
            <person name="Kikuta A."/>
            <person name="Kobayashi H."/>
            <person name="Kobayashi N."/>
            <person name="Machita K."/>
            <person name="Maehara T."/>
            <person name="Masukawa M."/>
            <person name="Mizubayashi T."/>
            <person name="Mukai Y."/>
            <person name="Nagasaki H."/>
            <person name="Nagata Y."/>
            <person name="Naito S."/>
            <person name="Nakashima M."/>
            <person name="Nakama Y."/>
            <person name="Nakamichi Y."/>
            <person name="Nakamura M."/>
            <person name="Meguro A."/>
            <person name="Negishi M."/>
            <person name="Ohta I."/>
            <person name="Ohta T."/>
            <person name="Okamoto M."/>
            <person name="Ono N."/>
            <person name="Saji S."/>
            <person name="Sakaguchi M."/>
            <person name="Sakai K."/>
            <person name="Shibata M."/>
            <person name="Shimokawa T."/>
            <person name="Song J."/>
            <person name="Takazaki Y."/>
            <person name="Terasawa K."/>
            <person name="Tsugane M."/>
            <person name="Tsuji K."/>
            <person name="Ueda S."/>
            <person name="Waki K."/>
            <person name="Yamagata H."/>
            <person name="Yamamoto M."/>
            <person name="Yamamoto S."/>
            <person name="Yamane H."/>
            <person name="Yoshiki S."/>
            <person name="Yoshihara R."/>
            <person name="Yukawa K."/>
            <person name="Zhong H."/>
            <person name="Yano M."/>
            <person name="Yuan Q."/>
            <person name="Ouyang S."/>
            <person name="Liu J."/>
            <person name="Jones K.M."/>
            <person name="Gansberger K."/>
            <person name="Moffat K."/>
            <person name="Hill J."/>
            <person name="Bera J."/>
            <person name="Fadrosh D."/>
            <person name="Jin S."/>
            <person name="Johri S."/>
            <person name="Kim M."/>
            <person name="Overton L."/>
            <person name="Reardon M."/>
            <person name="Tsitrin T."/>
            <person name="Vuong H."/>
            <person name="Weaver B."/>
            <person name="Ciecko A."/>
            <person name="Tallon L."/>
            <person name="Jackson J."/>
            <person name="Pai G."/>
            <person name="Aken S.V."/>
            <person name="Utterback T."/>
            <person name="Reidmuller S."/>
            <person name="Feldblyum T."/>
            <person name="Hsiao J."/>
            <person name="Zismann V."/>
            <person name="Iobst S."/>
            <person name="de Vazeille A.R."/>
            <person name="Buell C.R."/>
            <person name="Ying K."/>
            <person name="Li Y."/>
            <person name="Lu T."/>
            <person name="Huang Y."/>
            <person name="Zhao Q."/>
            <person name="Feng Q."/>
            <person name="Zhang L."/>
            <person name="Zhu J."/>
            <person name="Weng Q."/>
            <person name="Mu J."/>
            <person name="Lu Y."/>
            <person name="Fan D."/>
            <person name="Liu Y."/>
            <person name="Guan J."/>
            <person name="Zhang Y."/>
            <person name="Yu S."/>
            <person name="Liu X."/>
            <person name="Zhang Y."/>
            <person name="Hong G."/>
            <person name="Han B."/>
            <person name="Choisne N."/>
            <person name="Demange N."/>
            <person name="Orjeda G."/>
            <person name="Samain S."/>
            <person name="Cattolico L."/>
            <person name="Pelletier E."/>
            <person name="Couloux A."/>
            <person name="Segurens B."/>
            <person name="Wincker P."/>
            <person name="D'Hont A."/>
            <person name="Scarpelli C."/>
            <person name="Weissenbach J."/>
            <person name="Salanoubat M."/>
            <person name="Quetier F."/>
            <person name="Yu Y."/>
            <person name="Kim H.R."/>
            <person name="Rambo T."/>
            <person name="Currie J."/>
            <person name="Collura K."/>
            <person name="Luo M."/>
            <person name="Yang T."/>
            <person name="Ammiraju J.S.S."/>
            <person name="Engler F."/>
            <person name="Soderlund C."/>
            <person name="Wing R.A."/>
            <person name="Palmer L.E."/>
            <person name="de la Bastide M."/>
            <person name="Spiegel L."/>
            <person name="Nascimento L."/>
            <person name="Zutavern T."/>
            <person name="O'Shaughnessy A."/>
            <person name="Dike S."/>
            <person name="Dedhia N."/>
            <person name="Preston R."/>
            <person name="Balija V."/>
            <person name="McCombie W.R."/>
            <person name="Chow T."/>
            <person name="Chen H."/>
            <person name="Chung M."/>
            <person name="Chen C."/>
            <person name="Shaw J."/>
            <person name="Wu H."/>
            <person name="Hsiao K."/>
            <person name="Chao Y."/>
            <person name="Chu M."/>
            <person name="Cheng C."/>
            <person name="Hour A."/>
            <person name="Lee P."/>
            <person name="Lin S."/>
            <person name="Lin Y."/>
            <person name="Liou J."/>
            <person name="Liu S."/>
            <person name="Hsing Y."/>
            <person name="Raghuvanshi S."/>
            <person name="Mohanty A."/>
            <person name="Bharti A.K."/>
            <person name="Gaur A."/>
            <person name="Gupta V."/>
            <person name="Kumar D."/>
            <person name="Ravi V."/>
            <person name="Vij S."/>
            <person name="Kapur A."/>
            <person name="Khurana P."/>
            <person name="Khurana P."/>
            <person name="Khurana J.P."/>
            <person name="Tyagi A.K."/>
            <person name="Gaikwad K."/>
            <person name="Singh A."/>
            <person name="Dalal V."/>
            <person name="Srivastava S."/>
            <person name="Dixit A."/>
            <person name="Pal A.K."/>
            <person name="Ghazi I.A."/>
            <person name="Yadav M."/>
            <person name="Pandit A."/>
            <person name="Bhargava A."/>
            <person name="Sureshbabu K."/>
            <person name="Batra K."/>
            <person name="Sharma T.R."/>
            <person name="Mohapatra T."/>
            <person name="Singh N.K."/>
            <person name="Messing J."/>
            <person name="Nelson A.B."/>
            <person name="Fuks G."/>
            <person name="Kavchok S."/>
            <person name="Keizer G."/>
            <person name="Linton E."/>
            <person name="Llaca V."/>
            <person name="Song R."/>
            <person name="Tanyolac B."/>
            <person name="Young S."/>
            <person name="Ho-Il K."/>
            <person name="Hahn J.H."/>
            <person name="Sangsakoo G."/>
            <person name="Vanavichit A."/>
            <person name="de Mattos Luiz.A.T."/>
            <person name="Zimmer P.D."/>
            <person name="Malone G."/>
            <person name="Dellagostin O."/>
            <person name="de Oliveira A.C."/>
            <person name="Bevan M."/>
            <person name="Bancroft I."/>
            <person name="Minx P."/>
            <person name="Cordum H."/>
            <person name="Wilson R."/>
            <person name="Cheng Z."/>
            <person name="Jin W."/>
            <person name="Jiang J."/>
            <person name="Leong S.A."/>
            <person name="Iwama H."/>
            <person name="Gojobori T."/>
            <person name="Itoh T."/>
            <person name="Niimura Y."/>
            <person name="Fujii Y."/>
            <person name="Habara T."/>
            <person name="Sakai H."/>
            <person name="Sato Y."/>
            <person name="Wilson G."/>
            <person name="Kumar K."/>
            <person name="McCouch S."/>
            <person name="Juretic N."/>
            <person name="Hoen D."/>
            <person name="Wright S."/>
            <person name="Bruskiewich R."/>
            <person name="Bureau T."/>
            <person name="Miyao A."/>
            <person name="Hirochika H."/>
            <person name="Nishikawa T."/>
            <person name="Kadowaki K."/>
            <person name="Sugiura M."/>
            <person name="Burr B."/>
            <person name="Sasaki T."/>
        </authorList>
    </citation>
    <scope>NUCLEOTIDE SEQUENCE [LARGE SCALE GENOMIC DNA]</scope>
    <source>
        <strain evidence="2">cv. Nipponbare</strain>
    </source>
</reference>
<dbReference type="AlphaFoldDB" id="A0A0P0YBI8"/>
<name>A0A0P0YBI8_ORYSJ</name>
<reference evidence="1 2" key="3">
    <citation type="journal article" date="2013" name="Rice">
        <title>Improvement of the Oryza sativa Nipponbare reference genome using next generation sequence and optical map data.</title>
        <authorList>
            <person name="Kawahara Y."/>
            <person name="de la Bastide M."/>
            <person name="Hamilton J.P."/>
            <person name="Kanamori H."/>
            <person name="McCombie W.R."/>
            <person name="Ouyang S."/>
            <person name="Schwartz D.C."/>
            <person name="Tanaka T."/>
            <person name="Wu J."/>
            <person name="Zhou S."/>
            <person name="Childs K.L."/>
            <person name="Davidson R.M."/>
            <person name="Lin H."/>
            <person name="Quesada-Ocampo L."/>
            <person name="Vaillancourt B."/>
            <person name="Sakai H."/>
            <person name="Lee S.S."/>
            <person name="Kim J."/>
            <person name="Numa H."/>
            <person name="Itoh T."/>
            <person name="Buell C.R."/>
            <person name="Matsumoto T."/>
        </authorList>
    </citation>
    <scope>NUCLEOTIDE SEQUENCE [LARGE SCALE GENOMIC DNA]</scope>
    <source>
        <strain evidence="2">cv. Nipponbare</strain>
    </source>
</reference>
<protein>
    <submittedName>
        <fullName evidence="1">Os12g0565133 protein</fullName>
    </submittedName>
</protein>
<sequence length="167" mass="18309">MICTSSFTIFSSSQVRTSTAGWHGRRSAECLMASSSASTSRSVAPPQTISTMRCLREARCWMPKSRTLPPASNETRSISTFAIAPASNISPSQFLQQVKWNSFRHTNMLLLMTSLSLGPASFDISHRNIRTGKSPRICITFSSTRSMLISKQVRLSSDAIQDGTLGK</sequence>
<accession>A0A0P0YBI8</accession>
<reference evidence="1 2" key="2">
    <citation type="journal article" date="2013" name="Plant Cell Physiol.">
        <title>Rice Annotation Project Database (RAP-DB): an integrative and interactive database for rice genomics.</title>
        <authorList>
            <person name="Sakai H."/>
            <person name="Lee S.S."/>
            <person name="Tanaka T."/>
            <person name="Numa H."/>
            <person name="Kim J."/>
            <person name="Kawahara Y."/>
            <person name="Wakimoto H."/>
            <person name="Yang C.C."/>
            <person name="Iwamoto M."/>
            <person name="Abe T."/>
            <person name="Yamada Y."/>
            <person name="Muto A."/>
            <person name="Inokuchi H."/>
            <person name="Ikemura T."/>
            <person name="Matsumoto T."/>
            <person name="Sasaki T."/>
            <person name="Itoh T."/>
        </authorList>
    </citation>
    <scope>NUCLEOTIDE SEQUENCE [LARGE SCALE GENOMIC DNA]</scope>
    <source>
        <strain evidence="2">cv. Nipponbare</strain>
    </source>
</reference>
<evidence type="ECO:0000313" key="1">
    <source>
        <dbReference type="EMBL" id="BAT17684.1"/>
    </source>
</evidence>
<organism evidence="1 2">
    <name type="scientific">Oryza sativa subsp. japonica</name>
    <name type="common">Rice</name>
    <dbReference type="NCBI Taxonomy" id="39947"/>
    <lineage>
        <taxon>Eukaryota</taxon>
        <taxon>Viridiplantae</taxon>
        <taxon>Streptophyta</taxon>
        <taxon>Embryophyta</taxon>
        <taxon>Tracheophyta</taxon>
        <taxon>Spermatophyta</taxon>
        <taxon>Magnoliopsida</taxon>
        <taxon>Liliopsida</taxon>
        <taxon>Poales</taxon>
        <taxon>Poaceae</taxon>
        <taxon>BOP clade</taxon>
        <taxon>Oryzoideae</taxon>
        <taxon>Oryzeae</taxon>
        <taxon>Oryzinae</taxon>
        <taxon>Oryza</taxon>
        <taxon>Oryza sativa</taxon>
    </lineage>
</organism>